<name>A0AAQ3S6N2_VIGMU</name>
<evidence type="ECO:0000313" key="1">
    <source>
        <dbReference type="EMBL" id="WVZ17746.1"/>
    </source>
</evidence>
<gene>
    <name evidence="1" type="ORF">V8G54_010728</name>
</gene>
<keyword evidence="2" id="KW-1185">Reference proteome</keyword>
<dbReference type="Proteomes" id="UP001374535">
    <property type="component" value="Chromosome 3"/>
</dbReference>
<protein>
    <submittedName>
        <fullName evidence="1">Uncharacterized protein</fullName>
    </submittedName>
</protein>
<dbReference type="AlphaFoldDB" id="A0AAQ3S6N2"/>
<evidence type="ECO:0000313" key="2">
    <source>
        <dbReference type="Proteomes" id="UP001374535"/>
    </source>
</evidence>
<sequence length="141" mass="15937">MSPVLVPLPKNAQKTPTVNIHFFGLMRLALTSSSCTYLQFSDLFFGLLKLFAITSLTSSKNIALGHQFFVTPIRIVQFQFTFQAKHNSFSQPGTILRAKHVYCAYNTENSISTKSRKIKLMASNFRKFKTGKPYNLAYSAK</sequence>
<organism evidence="1 2">
    <name type="scientific">Vigna mungo</name>
    <name type="common">Black gram</name>
    <name type="synonym">Phaseolus mungo</name>
    <dbReference type="NCBI Taxonomy" id="3915"/>
    <lineage>
        <taxon>Eukaryota</taxon>
        <taxon>Viridiplantae</taxon>
        <taxon>Streptophyta</taxon>
        <taxon>Embryophyta</taxon>
        <taxon>Tracheophyta</taxon>
        <taxon>Spermatophyta</taxon>
        <taxon>Magnoliopsida</taxon>
        <taxon>eudicotyledons</taxon>
        <taxon>Gunneridae</taxon>
        <taxon>Pentapetalae</taxon>
        <taxon>rosids</taxon>
        <taxon>fabids</taxon>
        <taxon>Fabales</taxon>
        <taxon>Fabaceae</taxon>
        <taxon>Papilionoideae</taxon>
        <taxon>50 kb inversion clade</taxon>
        <taxon>NPAAA clade</taxon>
        <taxon>indigoferoid/millettioid clade</taxon>
        <taxon>Phaseoleae</taxon>
        <taxon>Vigna</taxon>
    </lineage>
</organism>
<proteinExistence type="predicted"/>
<accession>A0AAQ3S6N2</accession>
<reference evidence="1 2" key="1">
    <citation type="journal article" date="2023" name="Life. Sci Alliance">
        <title>Evolutionary insights into 3D genome organization and epigenetic landscape of Vigna mungo.</title>
        <authorList>
            <person name="Junaid A."/>
            <person name="Singh B."/>
            <person name="Bhatia S."/>
        </authorList>
    </citation>
    <scope>NUCLEOTIDE SEQUENCE [LARGE SCALE GENOMIC DNA]</scope>
    <source>
        <strain evidence="1">Urdbean</strain>
    </source>
</reference>
<dbReference type="EMBL" id="CP144698">
    <property type="protein sequence ID" value="WVZ17746.1"/>
    <property type="molecule type" value="Genomic_DNA"/>
</dbReference>